<evidence type="ECO:0000256" key="1">
    <source>
        <dbReference type="SAM" id="MobiDB-lite"/>
    </source>
</evidence>
<feature type="region of interest" description="Disordered" evidence="1">
    <location>
        <begin position="357"/>
        <end position="379"/>
    </location>
</feature>
<accession>A0A8S4FYI0</accession>
<feature type="compositionally biased region" description="Basic and acidic residues" evidence="1">
    <location>
        <begin position="211"/>
        <end position="225"/>
    </location>
</feature>
<feature type="chain" id="PRO_5035876210" evidence="3">
    <location>
        <begin position="23"/>
        <end position="379"/>
    </location>
</feature>
<feature type="compositionally biased region" description="Polar residues" evidence="1">
    <location>
        <begin position="200"/>
        <end position="210"/>
    </location>
</feature>
<feature type="region of interest" description="Disordered" evidence="1">
    <location>
        <begin position="199"/>
        <end position="279"/>
    </location>
</feature>
<comment type="caution">
    <text evidence="4">The sequence shown here is derived from an EMBL/GenBank/DDBJ whole genome shotgun (WGS) entry which is preliminary data.</text>
</comment>
<reference evidence="4" key="1">
    <citation type="submission" date="2020-11" db="EMBL/GenBank/DDBJ databases">
        <authorList>
            <person name="Whiteford S."/>
        </authorList>
    </citation>
    <scope>NUCLEOTIDE SEQUENCE</scope>
</reference>
<gene>
    <name evidence="4" type="ORF">PLXY2_LOCUS11434</name>
</gene>
<feature type="compositionally biased region" description="Low complexity" evidence="1">
    <location>
        <begin position="228"/>
        <end position="237"/>
    </location>
</feature>
<keyword evidence="2" id="KW-0812">Transmembrane</keyword>
<evidence type="ECO:0000256" key="2">
    <source>
        <dbReference type="SAM" id="Phobius"/>
    </source>
</evidence>
<protein>
    <submittedName>
        <fullName evidence="4">(diamondback moth) hypothetical protein</fullName>
    </submittedName>
</protein>
<keyword evidence="3" id="KW-0732">Signal</keyword>
<feature type="compositionally biased region" description="Basic and acidic residues" evidence="1">
    <location>
        <begin position="366"/>
        <end position="379"/>
    </location>
</feature>
<sequence length="379" mass="43110">MYIYYNLFVALAIIYSSYTVHCQECVTFDFEYIPEFEYNYTICETIAPWNVVRKNISDDLIQVNDKPIIFPSSKMSCMTTDPFHIDTRGILEITLYVDIIGAKDFVGVVAKRMPAEAENMNVGIAFASLKHGLGSKVGFQNIILEWNVEGETDIYLVFIGAAAKESKLYITSYRYIPPNKTAKTCHGETTTETVLEYDESNVQLESTDNNKLVKDNNKMKTDRTAQIETENSNNASENSDDSSEKASSQQNNESNEIVSENDEYIKNDTEQSDESIENSVPTLLDEILNKNDITEGESETVKYIVDTNDSIDKFEKSLWKTLWTRAAILMSVIGACLICWYFIEFGKKKIKTRRDNKLGKNTNDLSKSDTKDEKAKYNP</sequence>
<organism evidence="4 5">
    <name type="scientific">Plutella xylostella</name>
    <name type="common">Diamondback moth</name>
    <name type="synonym">Plutella maculipennis</name>
    <dbReference type="NCBI Taxonomy" id="51655"/>
    <lineage>
        <taxon>Eukaryota</taxon>
        <taxon>Metazoa</taxon>
        <taxon>Ecdysozoa</taxon>
        <taxon>Arthropoda</taxon>
        <taxon>Hexapoda</taxon>
        <taxon>Insecta</taxon>
        <taxon>Pterygota</taxon>
        <taxon>Neoptera</taxon>
        <taxon>Endopterygota</taxon>
        <taxon>Lepidoptera</taxon>
        <taxon>Glossata</taxon>
        <taxon>Ditrysia</taxon>
        <taxon>Yponomeutoidea</taxon>
        <taxon>Plutellidae</taxon>
        <taxon>Plutella</taxon>
    </lineage>
</organism>
<evidence type="ECO:0000313" key="4">
    <source>
        <dbReference type="EMBL" id="CAG9133210.1"/>
    </source>
</evidence>
<dbReference type="EMBL" id="CAJHNJ030000058">
    <property type="protein sequence ID" value="CAG9133210.1"/>
    <property type="molecule type" value="Genomic_DNA"/>
</dbReference>
<keyword evidence="5" id="KW-1185">Reference proteome</keyword>
<feature type="transmembrane region" description="Helical" evidence="2">
    <location>
        <begin position="322"/>
        <end position="343"/>
    </location>
</feature>
<keyword evidence="2" id="KW-1133">Transmembrane helix</keyword>
<evidence type="ECO:0000313" key="5">
    <source>
        <dbReference type="Proteomes" id="UP000653454"/>
    </source>
</evidence>
<proteinExistence type="predicted"/>
<evidence type="ECO:0000256" key="3">
    <source>
        <dbReference type="SAM" id="SignalP"/>
    </source>
</evidence>
<feature type="compositionally biased region" description="Polar residues" evidence="1">
    <location>
        <begin position="249"/>
        <end position="258"/>
    </location>
</feature>
<feature type="signal peptide" evidence="3">
    <location>
        <begin position="1"/>
        <end position="22"/>
    </location>
</feature>
<dbReference type="Proteomes" id="UP000653454">
    <property type="component" value="Unassembled WGS sequence"/>
</dbReference>
<name>A0A8S4FYI0_PLUXY</name>
<keyword evidence="2" id="KW-0472">Membrane</keyword>
<dbReference type="AlphaFoldDB" id="A0A8S4FYI0"/>